<name>A0A8S2SY65_9BILA</name>
<evidence type="ECO:0000313" key="1">
    <source>
        <dbReference type="EMBL" id="CAF1462412.1"/>
    </source>
</evidence>
<dbReference type="EMBL" id="CAJNOK010030639">
    <property type="protein sequence ID" value="CAF1462412.1"/>
    <property type="molecule type" value="Genomic_DNA"/>
</dbReference>
<reference evidence="2" key="1">
    <citation type="submission" date="2021-02" db="EMBL/GenBank/DDBJ databases">
        <authorList>
            <person name="Nowell W R."/>
        </authorList>
    </citation>
    <scope>NUCLEOTIDE SEQUENCE</scope>
</reference>
<sequence length="72" mass="8208">MKWSLKSSPDGIIDYIDTDGKGLLEIKCSYSKRDKAASEACEDPQFYRLKDDKNNTLLKTTFCSTFYETPVS</sequence>
<proteinExistence type="predicted"/>
<protein>
    <submittedName>
        <fullName evidence="2">Uncharacterized protein</fullName>
    </submittedName>
</protein>
<organism evidence="2 3">
    <name type="scientific">Didymodactylos carnosus</name>
    <dbReference type="NCBI Taxonomy" id="1234261"/>
    <lineage>
        <taxon>Eukaryota</taxon>
        <taxon>Metazoa</taxon>
        <taxon>Spiralia</taxon>
        <taxon>Gnathifera</taxon>
        <taxon>Rotifera</taxon>
        <taxon>Eurotatoria</taxon>
        <taxon>Bdelloidea</taxon>
        <taxon>Philodinida</taxon>
        <taxon>Philodinidae</taxon>
        <taxon>Didymodactylos</taxon>
    </lineage>
</organism>
<dbReference type="Gene3D" id="3.90.320.10">
    <property type="match status" value="1"/>
</dbReference>
<gene>
    <name evidence="1" type="ORF">OVA965_LOCUS35301</name>
    <name evidence="2" type="ORF">TMI583_LOCUS36263</name>
</gene>
<comment type="caution">
    <text evidence="2">The sequence shown here is derived from an EMBL/GenBank/DDBJ whole genome shotgun (WGS) entry which is preliminary data.</text>
</comment>
<evidence type="ECO:0000313" key="3">
    <source>
        <dbReference type="Proteomes" id="UP000682733"/>
    </source>
</evidence>
<dbReference type="Proteomes" id="UP000682733">
    <property type="component" value="Unassembled WGS sequence"/>
</dbReference>
<dbReference type="EMBL" id="CAJOBA010052507">
    <property type="protein sequence ID" value="CAF4255536.1"/>
    <property type="molecule type" value="Genomic_DNA"/>
</dbReference>
<evidence type="ECO:0000313" key="2">
    <source>
        <dbReference type="EMBL" id="CAF4255536.1"/>
    </source>
</evidence>
<accession>A0A8S2SY65</accession>
<dbReference type="AlphaFoldDB" id="A0A8S2SY65"/>
<dbReference type="InterPro" id="IPR011604">
    <property type="entry name" value="PDDEXK-like_dom_sf"/>
</dbReference>
<dbReference type="Proteomes" id="UP000677228">
    <property type="component" value="Unassembled WGS sequence"/>
</dbReference>